<sequence length="166" mass="18392">MSFRTLTLILAVAAVVLCTFVQTAEALNAATIKTILKAHNTARAKHHAPALKWNKALATYAQNWSNKCKFEHSNGNYGENLALGYPNWTNVITDGWYGEYKKYDYSNPGFSMDTGHFTQVVWKSTTEVGCGVKVCNNLGQGYQLYTCSYKDAGNFEGEFAENVLAP</sequence>
<dbReference type="AlphaFoldDB" id="A0A9P6X9U6"/>
<dbReference type="OrthoDB" id="337038at2759"/>
<evidence type="ECO:0000313" key="4">
    <source>
        <dbReference type="Proteomes" id="UP000716291"/>
    </source>
</evidence>
<dbReference type="InterPro" id="IPR018244">
    <property type="entry name" value="Allrgn_V5/Tpx1_CS"/>
</dbReference>
<dbReference type="InterPro" id="IPR001283">
    <property type="entry name" value="CRISP-related"/>
</dbReference>
<dbReference type="SMART" id="SM00198">
    <property type="entry name" value="SCP"/>
    <property type="match status" value="1"/>
</dbReference>
<feature type="signal peptide" evidence="1">
    <location>
        <begin position="1"/>
        <end position="26"/>
    </location>
</feature>
<evidence type="ECO:0000256" key="1">
    <source>
        <dbReference type="SAM" id="SignalP"/>
    </source>
</evidence>
<dbReference type="GO" id="GO:0005576">
    <property type="term" value="C:extracellular region"/>
    <property type="evidence" value="ECO:0007669"/>
    <property type="project" value="InterPro"/>
</dbReference>
<feature type="domain" description="SCP" evidence="2">
    <location>
        <begin position="30"/>
        <end position="157"/>
    </location>
</feature>
<keyword evidence="1" id="KW-0732">Signal</keyword>
<dbReference type="EMBL" id="JAANQT010000743">
    <property type="protein sequence ID" value="KAG1308706.1"/>
    <property type="molecule type" value="Genomic_DNA"/>
</dbReference>
<keyword evidence="4" id="KW-1185">Reference proteome</keyword>
<reference evidence="3" key="1">
    <citation type="journal article" date="2020" name="Microb. Genom.">
        <title>Genetic diversity of clinical and environmental Mucorales isolates obtained from an investigation of mucormycosis cases among solid organ transplant recipients.</title>
        <authorList>
            <person name="Nguyen M.H."/>
            <person name="Kaul D."/>
            <person name="Muto C."/>
            <person name="Cheng S.J."/>
            <person name="Richter R.A."/>
            <person name="Bruno V.M."/>
            <person name="Liu G."/>
            <person name="Beyhan S."/>
            <person name="Sundermann A.J."/>
            <person name="Mounaud S."/>
            <person name="Pasculle A.W."/>
            <person name="Nierman W.C."/>
            <person name="Driscoll E."/>
            <person name="Cumbie R."/>
            <person name="Clancy C.J."/>
            <person name="Dupont C.L."/>
        </authorList>
    </citation>
    <scope>NUCLEOTIDE SEQUENCE</scope>
    <source>
        <strain evidence="3">GL11</strain>
    </source>
</reference>
<protein>
    <recommendedName>
        <fullName evidence="2">SCP domain-containing protein</fullName>
    </recommendedName>
</protein>
<evidence type="ECO:0000313" key="3">
    <source>
        <dbReference type="EMBL" id="KAG1308706.1"/>
    </source>
</evidence>
<dbReference type="InterPro" id="IPR014044">
    <property type="entry name" value="CAP_dom"/>
</dbReference>
<name>A0A9P6X9U6_RHIOR</name>
<dbReference type="PRINTS" id="PR00837">
    <property type="entry name" value="V5TPXLIKE"/>
</dbReference>
<dbReference type="SUPFAM" id="SSF55797">
    <property type="entry name" value="PR-1-like"/>
    <property type="match status" value="1"/>
</dbReference>
<dbReference type="Gene3D" id="3.40.33.10">
    <property type="entry name" value="CAP"/>
    <property type="match status" value="1"/>
</dbReference>
<dbReference type="Proteomes" id="UP000716291">
    <property type="component" value="Unassembled WGS sequence"/>
</dbReference>
<comment type="caution">
    <text evidence="3">The sequence shown here is derived from an EMBL/GenBank/DDBJ whole genome shotgun (WGS) entry which is preliminary data.</text>
</comment>
<organism evidence="3 4">
    <name type="scientific">Rhizopus oryzae</name>
    <name type="common">Mucormycosis agent</name>
    <name type="synonym">Rhizopus arrhizus var. delemar</name>
    <dbReference type="NCBI Taxonomy" id="64495"/>
    <lineage>
        <taxon>Eukaryota</taxon>
        <taxon>Fungi</taxon>
        <taxon>Fungi incertae sedis</taxon>
        <taxon>Mucoromycota</taxon>
        <taxon>Mucoromycotina</taxon>
        <taxon>Mucoromycetes</taxon>
        <taxon>Mucorales</taxon>
        <taxon>Mucorineae</taxon>
        <taxon>Rhizopodaceae</taxon>
        <taxon>Rhizopus</taxon>
    </lineage>
</organism>
<evidence type="ECO:0000259" key="2">
    <source>
        <dbReference type="SMART" id="SM00198"/>
    </source>
</evidence>
<accession>A0A9P6X9U6</accession>
<dbReference type="InterPro" id="IPR035940">
    <property type="entry name" value="CAP_sf"/>
</dbReference>
<gene>
    <name evidence="3" type="ORF">G6F64_005851</name>
</gene>
<dbReference type="PANTHER" id="PTHR10334">
    <property type="entry name" value="CYSTEINE-RICH SECRETORY PROTEIN-RELATED"/>
    <property type="match status" value="1"/>
</dbReference>
<feature type="chain" id="PRO_5040440464" description="SCP domain-containing protein" evidence="1">
    <location>
        <begin position="27"/>
        <end position="166"/>
    </location>
</feature>
<proteinExistence type="predicted"/>
<dbReference type="Pfam" id="PF00188">
    <property type="entry name" value="CAP"/>
    <property type="match status" value="1"/>
</dbReference>
<dbReference type="PROSITE" id="PS01009">
    <property type="entry name" value="CRISP_1"/>
    <property type="match status" value="1"/>
</dbReference>